<sequence length="240" mass="25569">MSKQTAIRQDFAGETLEHVLVGRRDGSRRPTVILFPTVMGVSELEIGFARQLVELGFNGLVVDIYGQRFRPGVDRDAAFTAMNRLKADRAGLRERLTAVIETARGLPQVDPGSVAVAGYCFGGMCALDVARSGADVRAAVSFHGLFDPPGLAPQPITAKVVAFHGWDDPLAPPDKVVALAKELTDAGADWQIHAYGHVAHGFTNPTATGAVAGIQYNALAADRAWTSFINLLEELFGADG</sequence>
<reference evidence="2 3" key="1">
    <citation type="submission" date="2020-03" db="EMBL/GenBank/DDBJ databases">
        <title>Sphingomonas sp. nov., isolated from fish.</title>
        <authorList>
            <person name="Hyun D.-W."/>
            <person name="Bae J.-W."/>
        </authorList>
    </citation>
    <scope>NUCLEOTIDE SEQUENCE [LARGE SCALE GENOMIC DNA]</scope>
    <source>
        <strain evidence="2 3">HDW15C</strain>
    </source>
</reference>
<name>A0A6G7ZLK1_9SPHN</name>
<dbReference type="InterPro" id="IPR029058">
    <property type="entry name" value="AB_hydrolase_fold"/>
</dbReference>
<gene>
    <name evidence="2" type="ORF">G7078_02710</name>
</gene>
<dbReference type="Gene3D" id="3.40.50.1820">
    <property type="entry name" value="alpha/beta hydrolase"/>
    <property type="match status" value="1"/>
</dbReference>
<keyword evidence="3" id="KW-1185">Reference proteome</keyword>
<feature type="domain" description="Dienelactone hydrolase" evidence="1">
    <location>
        <begin position="20"/>
        <end position="234"/>
    </location>
</feature>
<dbReference type="Proteomes" id="UP000502502">
    <property type="component" value="Chromosome"/>
</dbReference>
<dbReference type="Pfam" id="PF01738">
    <property type="entry name" value="DLH"/>
    <property type="match status" value="1"/>
</dbReference>
<organism evidence="2 3">
    <name type="scientific">Sphingomonas sinipercae</name>
    <dbReference type="NCBI Taxonomy" id="2714944"/>
    <lineage>
        <taxon>Bacteria</taxon>
        <taxon>Pseudomonadati</taxon>
        <taxon>Pseudomonadota</taxon>
        <taxon>Alphaproteobacteria</taxon>
        <taxon>Sphingomonadales</taxon>
        <taxon>Sphingomonadaceae</taxon>
        <taxon>Sphingomonas</taxon>
    </lineage>
</organism>
<evidence type="ECO:0000313" key="2">
    <source>
        <dbReference type="EMBL" id="QIL01802.1"/>
    </source>
</evidence>
<dbReference type="EMBL" id="CP049871">
    <property type="protein sequence ID" value="QIL01802.1"/>
    <property type="molecule type" value="Genomic_DNA"/>
</dbReference>
<dbReference type="PANTHER" id="PTHR22946">
    <property type="entry name" value="DIENELACTONE HYDROLASE DOMAIN-CONTAINING PROTEIN-RELATED"/>
    <property type="match status" value="1"/>
</dbReference>
<evidence type="ECO:0000313" key="3">
    <source>
        <dbReference type="Proteomes" id="UP000502502"/>
    </source>
</evidence>
<dbReference type="RefSeq" id="WP_166092732.1">
    <property type="nucleotide sequence ID" value="NZ_CP049871.1"/>
</dbReference>
<dbReference type="InterPro" id="IPR050261">
    <property type="entry name" value="FrsA_esterase"/>
</dbReference>
<proteinExistence type="predicted"/>
<dbReference type="KEGG" id="ssin:G7078_02710"/>
<dbReference type="SUPFAM" id="SSF53474">
    <property type="entry name" value="alpha/beta-Hydrolases"/>
    <property type="match status" value="1"/>
</dbReference>
<dbReference type="InterPro" id="IPR002925">
    <property type="entry name" value="Dienelactn_hydro"/>
</dbReference>
<keyword evidence="2" id="KW-0378">Hydrolase</keyword>
<dbReference type="AlphaFoldDB" id="A0A6G7ZLK1"/>
<dbReference type="GO" id="GO:0016787">
    <property type="term" value="F:hydrolase activity"/>
    <property type="evidence" value="ECO:0007669"/>
    <property type="project" value="UniProtKB-KW"/>
</dbReference>
<dbReference type="PANTHER" id="PTHR22946:SF0">
    <property type="entry name" value="DIENELACTONE HYDROLASE DOMAIN-CONTAINING PROTEIN"/>
    <property type="match status" value="1"/>
</dbReference>
<protein>
    <submittedName>
        <fullName evidence="2">Dienelactone hydrolase family protein</fullName>
    </submittedName>
</protein>
<evidence type="ECO:0000259" key="1">
    <source>
        <dbReference type="Pfam" id="PF01738"/>
    </source>
</evidence>
<accession>A0A6G7ZLK1</accession>